<evidence type="ECO:0000256" key="2">
    <source>
        <dbReference type="SAM" id="Coils"/>
    </source>
</evidence>
<dbReference type="Gene3D" id="1.20.5.300">
    <property type="match status" value="1"/>
</dbReference>
<dbReference type="GeneID" id="49635705"/>
<accession>A0A336ND48</accession>
<evidence type="ECO:0000256" key="1">
    <source>
        <dbReference type="HAMAP-Rule" id="MF_00715"/>
    </source>
</evidence>
<gene>
    <name evidence="1 3" type="primary">slyX</name>
    <name evidence="3" type="ORF">NCTC5908_02647</name>
</gene>
<dbReference type="AlphaFoldDB" id="A0A336ND48"/>
<dbReference type="HAMAP" id="MF_00715">
    <property type="entry name" value="SlyX"/>
    <property type="match status" value="1"/>
</dbReference>
<dbReference type="Pfam" id="PF04102">
    <property type="entry name" value="SlyX"/>
    <property type="match status" value="1"/>
</dbReference>
<keyword evidence="2" id="KW-0175">Coiled coil</keyword>
<dbReference type="STRING" id="732.ADJ80_02875"/>
<feature type="coiled-coil region" evidence="2">
    <location>
        <begin position="4"/>
        <end position="31"/>
    </location>
</feature>
<proteinExistence type="inferred from homology"/>
<name>A0A336ND48_AGGAP</name>
<evidence type="ECO:0000313" key="4">
    <source>
        <dbReference type="Proteomes" id="UP000253728"/>
    </source>
</evidence>
<dbReference type="PANTHER" id="PTHR36508">
    <property type="entry name" value="PROTEIN SLYX"/>
    <property type="match status" value="1"/>
</dbReference>
<dbReference type="NCBIfam" id="NF002556">
    <property type="entry name" value="PRK02119.1"/>
    <property type="match status" value="1"/>
</dbReference>
<protein>
    <recommendedName>
        <fullName evidence="1">Protein SlyX homolog</fullName>
    </recommendedName>
</protein>
<reference evidence="3 4" key="1">
    <citation type="submission" date="2018-06" db="EMBL/GenBank/DDBJ databases">
        <authorList>
            <consortium name="Pathogen Informatics"/>
            <person name="Doyle S."/>
        </authorList>
    </citation>
    <scope>NUCLEOTIDE SEQUENCE [LARGE SCALE GENOMIC DNA]</scope>
    <source>
        <strain evidence="3 4">NCTC5908</strain>
    </source>
</reference>
<dbReference type="Proteomes" id="UP000253728">
    <property type="component" value="Unassembled WGS sequence"/>
</dbReference>
<dbReference type="InterPro" id="IPR007236">
    <property type="entry name" value="SlyX"/>
</dbReference>
<sequence>MSIQQNLEQRIAELEMKSAFQEMAIEELNQSLIEQQFLIDKMQVQLRYLVNKLKDMQPSNIASQAEETPPPHY</sequence>
<comment type="similarity">
    <text evidence="1">Belongs to the SlyX family.</text>
</comment>
<evidence type="ECO:0000313" key="3">
    <source>
        <dbReference type="EMBL" id="SSZ30806.1"/>
    </source>
</evidence>
<organism evidence="3 4">
    <name type="scientific">Aggregatibacter aphrophilus</name>
    <name type="common">Haemophilus aphrophilus</name>
    <dbReference type="NCBI Taxonomy" id="732"/>
    <lineage>
        <taxon>Bacteria</taxon>
        <taxon>Pseudomonadati</taxon>
        <taxon>Pseudomonadota</taxon>
        <taxon>Gammaproteobacteria</taxon>
        <taxon>Pasteurellales</taxon>
        <taxon>Pasteurellaceae</taxon>
        <taxon>Aggregatibacter</taxon>
    </lineage>
</organism>
<dbReference type="EMBL" id="UFSP01000005">
    <property type="protein sequence ID" value="SSZ30806.1"/>
    <property type="molecule type" value="Genomic_DNA"/>
</dbReference>
<dbReference type="RefSeq" id="WP_032995341.1">
    <property type="nucleotide sequence ID" value="NZ_JAWFRY010000013.1"/>
</dbReference>
<dbReference type="PANTHER" id="PTHR36508:SF1">
    <property type="entry name" value="PROTEIN SLYX"/>
    <property type="match status" value="1"/>
</dbReference>